<dbReference type="InterPro" id="IPR013757">
    <property type="entry name" value="Topo_IIA_A_a_sf"/>
</dbReference>
<dbReference type="Proteomes" id="UP000465361">
    <property type="component" value="Unassembled WGS sequence"/>
</dbReference>
<reference evidence="1 2" key="1">
    <citation type="journal article" date="2019" name="Emerg. Microbes Infect.">
        <title>Comprehensive subspecies identification of 175 nontuberculous mycobacteria species based on 7547 genomic profiles.</title>
        <authorList>
            <person name="Matsumoto Y."/>
            <person name="Kinjo T."/>
            <person name="Motooka D."/>
            <person name="Nabeya D."/>
            <person name="Jung N."/>
            <person name="Uechi K."/>
            <person name="Horii T."/>
            <person name="Iida T."/>
            <person name="Fujita J."/>
            <person name="Nakamura S."/>
        </authorList>
    </citation>
    <scope>NUCLEOTIDE SEQUENCE [LARGE SCALE GENOMIC DNA]</scope>
    <source>
        <strain evidence="1 2">JCM 17322</strain>
    </source>
</reference>
<sequence length="104" mass="11616">MVRTGAAGAWSRSPQRARGERPLWIRVYPEAMTDHDRVAGRREIADALFAALERRHEVLDTIVEADDRRSAVEAIAALLGISRRGSEAVMAMTLDPGIHPCRRR</sequence>
<dbReference type="Gene3D" id="1.10.268.10">
    <property type="entry name" value="Topoisomerase, domain 3"/>
    <property type="match status" value="1"/>
</dbReference>
<keyword evidence="2" id="KW-1185">Reference proteome</keyword>
<comment type="caution">
    <text evidence="1">The sequence shown here is derived from an EMBL/GenBank/DDBJ whole genome shotgun (WGS) entry which is preliminary data.</text>
</comment>
<organism evidence="1 2">
    <name type="scientific">Mycobacterium botniense</name>
    <dbReference type="NCBI Taxonomy" id="84962"/>
    <lineage>
        <taxon>Bacteria</taxon>
        <taxon>Bacillati</taxon>
        <taxon>Actinomycetota</taxon>
        <taxon>Actinomycetes</taxon>
        <taxon>Mycobacteriales</taxon>
        <taxon>Mycobacteriaceae</taxon>
        <taxon>Mycobacterium</taxon>
    </lineage>
</organism>
<accession>A0A7I9Y1U9</accession>
<gene>
    <name evidence="1" type="ORF">MBOT_33650</name>
</gene>
<dbReference type="AlphaFoldDB" id="A0A7I9Y1U9"/>
<name>A0A7I9Y1U9_9MYCO</name>
<dbReference type="GO" id="GO:0003918">
    <property type="term" value="F:DNA topoisomerase type II (double strand cut, ATP-hydrolyzing) activity"/>
    <property type="evidence" value="ECO:0007669"/>
    <property type="project" value="InterPro"/>
</dbReference>
<dbReference type="EMBL" id="BLKW01000004">
    <property type="protein sequence ID" value="GFG76000.1"/>
    <property type="molecule type" value="Genomic_DNA"/>
</dbReference>
<evidence type="ECO:0000313" key="1">
    <source>
        <dbReference type="EMBL" id="GFG76000.1"/>
    </source>
</evidence>
<protein>
    <submittedName>
        <fullName evidence="1">Uncharacterized protein</fullName>
    </submittedName>
</protein>
<dbReference type="GO" id="GO:0003677">
    <property type="term" value="F:DNA binding"/>
    <property type="evidence" value="ECO:0007669"/>
    <property type="project" value="InterPro"/>
</dbReference>
<dbReference type="GO" id="GO:0005524">
    <property type="term" value="F:ATP binding"/>
    <property type="evidence" value="ECO:0007669"/>
    <property type="project" value="InterPro"/>
</dbReference>
<evidence type="ECO:0000313" key="2">
    <source>
        <dbReference type="Proteomes" id="UP000465361"/>
    </source>
</evidence>
<proteinExistence type="predicted"/>